<sequence>MVLRRTLAASTVLSCLFSSLAGPAEAYSASMMAAWTMGEPSGSTWMVDSSGRGHHGRIGHEVGVGMFDGVAVGYRFERLEPDTPPTRPGHLVNVPDHSDLDPGDRDFVVTLRLKTTHKFGNVIQKGQATVPGGNWKIQLPNGRATCTFRGSKGTIELIAPDRINDGGWHLVRCSRLASGVYLAVDGQVVAAREGRVGTIDNDWPVSIGGKPDCDQIKVGCDYYAGDLDWVVIQGAPVPGTDASGPADADRW</sequence>
<dbReference type="EMBL" id="BOMG01000007">
    <property type="protein sequence ID" value="GID51963.1"/>
    <property type="molecule type" value="Genomic_DNA"/>
</dbReference>
<dbReference type="Pfam" id="PF02210">
    <property type="entry name" value="Laminin_G_2"/>
    <property type="match status" value="1"/>
</dbReference>
<keyword evidence="4" id="KW-1185">Reference proteome</keyword>
<feature type="signal peptide" evidence="1">
    <location>
        <begin position="1"/>
        <end position="26"/>
    </location>
</feature>
<dbReference type="InterPro" id="IPR013320">
    <property type="entry name" value="ConA-like_dom_sf"/>
</dbReference>
<dbReference type="CDD" id="cd00110">
    <property type="entry name" value="LamG"/>
    <property type="match status" value="1"/>
</dbReference>
<comment type="caution">
    <text evidence="3">The sequence shown here is derived from an EMBL/GenBank/DDBJ whole genome shotgun (WGS) entry which is preliminary data.</text>
</comment>
<name>A0ABQ3X0P5_9ACTN</name>
<dbReference type="Gene3D" id="2.60.120.200">
    <property type="match status" value="1"/>
</dbReference>
<gene>
    <name evidence="3" type="ORF">Aco03nite_003670</name>
</gene>
<keyword evidence="1" id="KW-0732">Signal</keyword>
<evidence type="ECO:0000259" key="2">
    <source>
        <dbReference type="Pfam" id="PF02210"/>
    </source>
</evidence>
<organism evidence="3 4">
    <name type="scientific">Actinoplanes couchii</name>
    <dbReference type="NCBI Taxonomy" id="403638"/>
    <lineage>
        <taxon>Bacteria</taxon>
        <taxon>Bacillati</taxon>
        <taxon>Actinomycetota</taxon>
        <taxon>Actinomycetes</taxon>
        <taxon>Micromonosporales</taxon>
        <taxon>Micromonosporaceae</taxon>
        <taxon>Actinoplanes</taxon>
    </lineage>
</organism>
<dbReference type="Proteomes" id="UP000612282">
    <property type="component" value="Unassembled WGS sequence"/>
</dbReference>
<proteinExistence type="predicted"/>
<evidence type="ECO:0000313" key="4">
    <source>
        <dbReference type="Proteomes" id="UP000612282"/>
    </source>
</evidence>
<dbReference type="InterPro" id="IPR001791">
    <property type="entry name" value="Laminin_G"/>
</dbReference>
<protein>
    <recommendedName>
        <fullName evidence="2">Laminin G domain-containing protein</fullName>
    </recommendedName>
</protein>
<reference evidence="3 4" key="1">
    <citation type="submission" date="2021-01" db="EMBL/GenBank/DDBJ databases">
        <title>Whole genome shotgun sequence of Actinoplanes couchii NBRC 106145.</title>
        <authorList>
            <person name="Komaki H."/>
            <person name="Tamura T."/>
        </authorList>
    </citation>
    <scope>NUCLEOTIDE SEQUENCE [LARGE SCALE GENOMIC DNA]</scope>
    <source>
        <strain evidence="3 4">NBRC 106145</strain>
    </source>
</reference>
<evidence type="ECO:0000313" key="3">
    <source>
        <dbReference type="EMBL" id="GID51963.1"/>
    </source>
</evidence>
<dbReference type="SUPFAM" id="SSF49899">
    <property type="entry name" value="Concanavalin A-like lectins/glucanases"/>
    <property type="match status" value="1"/>
</dbReference>
<accession>A0ABQ3X0P5</accession>
<feature type="domain" description="Laminin G" evidence="2">
    <location>
        <begin position="132"/>
        <end position="211"/>
    </location>
</feature>
<feature type="chain" id="PRO_5045630649" description="Laminin G domain-containing protein" evidence="1">
    <location>
        <begin position="27"/>
        <end position="251"/>
    </location>
</feature>
<evidence type="ECO:0000256" key="1">
    <source>
        <dbReference type="SAM" id="SignalP"/>
    </source>
</evidence>